<dbReference type="AlphaFoldDB" id="A0A0N1HBF9"/>
<dbReference type="RefSeq" id="XP_018001345.1">
    <property type="nucleotide sequence ID" value="XM_018149720.1"/>
</dbReference>
<protein>
    <submittedName>
        <fullName evidence="1">Uncharacterized protein</fullName>
    </submittedName>
</protein>
<dbReference type="EMBL" id="LFJN01000009">
    <property type="protein sequence ID" value="KPI41382.1"/>
    <property type="molecule type" value="Genomic_DNA"/>
</dbReference>
<evidence type="ECO:0000313" key="1">
    <source>
        <dbReference type="EMBL" id="KPI41382.1"/>
    </source>
</evidence>
<evidence type="ECO:0000313" key="2">
    <source>
        <dbReference type="Proteomes" id="UP000038010"/>
    </source>
</evidence>
<comment type="caution">
    <text evidence="1">The sequence shown here is derived from an EMBL/GenBank/DDBJ whole genome shotgun (WGS) entry which is preliminary data.</text>
</comment>
<proteinExistence type="predicted"/>
<keyword evidence="2" id="KW-1185">Reference proteome</keyword>
<sequence length="171" mass="19766">MAATPIALPATSGTEYQWRIVYFQTSNRWPPGSSTQGLDWARYAFLDLKTTYAVDVPPKTSFAAYKGIEPPPCIVLHAAKYMKRFYRRHKDWELVCKLDEPSQYYFCYGPYQGPCGHGGCNEKGGRCRFEKQDWLRYGIGVVLRRPLKDTKETAVPDQLPPYLTYNEMIKY</sequence>
<name>A0A0N1HBF9_9EURO</name>
<accession>A0A0N1HBF9</accession>
<reference evidence="1 2" key="1">
    <citation type="submission" date="2015-06" db="EMBL/GenBank/DDBJ databases">
        <title>Draft genome of the ant-associated black yeast Phialophora attae CBS 131958.</title>
        <authorList>
            <person name="Moreno L.F."/>
            <person name="Stielow B.J."/>
            <person name="de Hoog S."/>
            <person name="Vicente V.A."/>
            <person name="Weiss V.A."/>
            <person name="de Vries M."/>
            <person name="Cruz L.M."/>
            <person name="Souza E.M."/>
        </authorList>
    </citation>
    <scope>NUCLEOTIDE SEQUENCE [LARGE SCALE GENOMIC DNA]</scope>
    <source>
        <strain evidence="1 2">CBS 131958</strain>
    </source>
</reference>
<dbReference type="GeneID" id="28741600"/>
<dbReference type="Proteomes" id="UP000038010">
    <property type="component" value="Unassembled WGS sequence"/>
</dbReference>
<gene>
    <name evidence="1" type="ORF">AB675_9207</name>
</gene>
<organism evidence="1 2">
    <name type="scientific">Cyphellophora attinorum</name>
    <dbReference type="NCBI Taxonomy" id="1664694"/>
    <lineage>
        <taxon>Eukaryota</taxon>
        <taxon>Fungi</taxon>
        <taxon>Dikarya</taxon>
        <taxon>Ascomycota</taxon>
        <taxon>Pezizomycotina</taxon>
        <taxon>Eurotiomycetes</taxon>
        <taxon>Chaetothyriomycetidae</taxon>
        <taxon>Chaetothyriales</taxon>
        <taxon>Cyphellophoraceae</taxon>
        <taxon>Cyphellophora</taxon>
    </lineage>
</organism>
<dbReference type="VEuPathDB" id="FungiDB:AB675_9207"/>